<dbReference type="EMBL" id="SHAG01000003">
    <property type="protein sequence ID" value="RZO77363.1"/>
    <property type="molecule type" value="Genomic_DNA"/>
</dbReference>
<keyword evidence="4" id="KW-0663">Pyridoxal phosphate</keyword>
<dbReference type="GO" id="GO:0008483">
    <property type="term" value="F:transaminase activity"/>
    <property type="evidence" value="ECO:0007669"/>
    <property type="project" value="UniProtKB-KW"/>
</dbReference>
<dbReference type="AlphaFoldDB" id="A0A520S4G9"/>
<dbReference type="PANTHER" id="PTHR42790">
    <property type="entry name" value="AMINOTRANSFERASE"/>
    <property type="match status" value="1"/>
</dbReference>
<dbReference type="GO" id="GO:0030170">
    <property type="term" value="F:pyridoxal phosphate binding"/>
    <property type="evidence" value="ECO:0007669"/>
    <property type="project" value="InterPro"/>
</dbReference>
<evidence type="ECO:0000256" key="3">
    <source>
        <dbReference type="ARBA" id="ARBA00022679"/>
    </source>
</evidence>
<organism evidence="6 7">
    <name type="scientific">OM182 bacterium</name>
    <dbReference type="NCBI Taxonomy" id="2510334"/>
    <lineage>
        <taxon>Bacteria</taxon>
        <taxon>Pseudomonadati</taxon>
        <taxon>Pseudomonadota</taxon>
        <taxon>Gammaproteobacteria</taxon>
        <taxon>OMG group</taxon>
        <taxon>OM182 clade</taxon>
    </lineage>
</organism>
<dbReference type="InterPro" id="IPR015422">
    <property type="entry name" value="PyrdxlP-dep_Trfase_small"/>
</dbReference>
<evidence type="ECO:0000256" key="2">
    <source>
        <dbReference type="ARBA" id="ARBA00022576"/>
    </source>
</evidence>
<keyword evidence="3 6" id="KW-0808">Transferase</keyword>
<keyword evidence="2 6" id="KW-0032">Aminotransferase</keyword>
<dbReference type="Proteomes" id="UP000316199">
    <property type="component" value="Unassembled WGS sequence"/>
</dbReference>
<dbReference type="Pfam" id="PF00155">
    <property type="entry name" value="Aminotran_1_2"/>
    <property type="match status" value="1"/>
</dbReference>
<dbReference type="CDD" id="cd00609">
    <property type="entry name" value="AAT_like"/>
    <property type="match status" value="1"/>
</dbReference>
<dbReference type="Gene3D" id="3.90.1150.10">
    <property type="entry name" value="Aspartate Aminotransferase, domain 1"/>
    <property type="match status" value="1"/>
</dbReference>
<comment type="cofactor">
    <cofactor evidence="1">
        <name>pyridoxal 5'-phosphate</name>
        <dbReference type="ChEBI" id="CHEBI:597326"/>
    </cofactor>
</comment>
<dbReference type="InterPro" id="IPR015421">
    <property type="entry name" value="PyrdxlP-dep_Trfase_major"/>
</dbReference>
<gene>
    <name evidence="6" type="ORF">EVA68_01880</name>
</gene>
<proteinExistence type="predicted"/>
<accession>A0A520S4G9</accession>
<evidence type="ECO:0000313" key="6">
    <source>
        <dbReference type="EMBL" id="RZO77363.1"/>
    </source>
</evidence>
<comment type="caution">
    <text evidence="6">The sequence shown here is derived from an EMBL/GenBank/DDBJ whole genome shotgun (WGS) entry which is preliminary data.</text>
</comment>
<dbReference type="Gene3D" id="3.40.640.10">
    <property type="entry name" value="Type I PLP-dependent aspartate aminotransferase-like (Major domain)"/>
    <property type="match status" value="1"/>
</dbReference>
<reference evidence="6 7" key="1">
    <citation type="submission" date="2019-02" db="EMBL/GenBank/DDBJ databases">
        <title>Prokaryotic population dynamics and viral predation in marine succession experiment using metagenomics: the confinement effect.</title>
        <authorList>
            <person name="Haro-Moreno J.M."/>
            <person name="Rodriguez-Valera F."/>
            <person name="Lopez-Perez M."/>
        </authorList>
    </citation>
    <scope>NUCLEOTIDE SEQUENCE [LARGE SCALE GENOMIC DNA]</scope>
    <source>
        <strain evidence="6">MED-G157</strain>
    </source>
</reference>
<evidence type="ECO:0000256" key="4">
    <source>
        <dbReference type="ARBA" id="ARBA00022898"/>
    </source>
</evidence>
<evidence type="ECO:0000259" key="5">
    <source>
        <dbReference type="Pfam" id="PF00155"/>
    </source>
</evidence>
<dbReference type="SUPFAM" id="SSF53383">
    <property type="entry name" value="PLP-dependent transferases"/>
    <property type="match status" value="1"/>
</dbReference>
<feature type="domain" description="Aminotransferase class I/classII large" evidence="5">
    <location>
        <begin position="91"/>
        <end position="422"/>
    </location>
</feature>
<dbReference type="PANTHER" id="PTHR42790:SF19">
    <property type="entry name" value="KYNURENINE_ALPHA-AMINOADIPATE AMINOTRANSFERASE, MITOCHONDRIAL"/>
    <property type="match status" value="1"/>
</dbReference>
<dbReference type="InterPro" id="IPR050859">
    <property type="entry name" value="Class-I_PLP-dep_aminotransf"/>
</dbReference>
<dbReference type="InterPro" id="IPR015424">
    <property type="entry name" value="PyrdxlP-dep_Trfase"/>
</dbReference>
<protein>
    <submittedName>
        <fullName evidence="6">Pyridoxal phosphate-dependent aminotransferase</fullName>
    </submittedName>
</protein>
<name>A0A520S4G9_9GAMM</name>
<sequence>MDGKKALIASSLRKEPVSVTRKMAAALPELRRLAAGKGLKIHHLGAGYPHPEVTDPRGFLEHKTLYFEHLTKTASDTKLGIIPEYLRESYAYTDTLGPVSVRKNFARVYGADWEFPMKPENLIPTIGASGGINLMCSLFERPGVEIAYITDAPTYAGFITRAQLANQTNIYSVDMDSEGPIIEQLICQIESARSNGRLVPFYYTIPDGHNPGGFSFSAKRRNEIIEVMRNYDILILEDAPYVYISYAEENERPRPFVALDPSRTVHLFTGSKIGFPGPRVGFLYTEANIEISDEEIVPLRDLLLTESSSDILFHNPEALYAFESMLHDENMEPLPSLWPVAREKQIIYSENRNIIMQGLSDGLGKFPERYSWTIPQAGFFTVFRFHDSKIVTDDVFVNWLVSEYGIVVIPMFDFYPEDARLRNPQAGLSELRLSFCFSESFGDDRRRDLADSIKAFCDAILRI</sequence>
<evidence type="ECO:0000256" key="1">
    <source>
        <dbReference type="ARBA" id="ARBA00001933"/>
    </source>
</evidence>
<evidence type="ECO:0000313" key="7">
    <source>
        <dbReference type="Proteomes" id="UP000316199"/>
    </source>
</evidence>
<dbReference type="GO" id="GO:1901605">
    <property type="term" value="P:alpha-amino acid metabolic process"/>
    <property type="evidence" value="ECO:0007669"/>
    <property type="project" value="TreeGrafter"/>
</dbReference>
<dbReference type="InterPro" id="IPR004839">
    <property type="entry name" value="Aminotransferase_I/II_large"/>
</dbReference>